<keyword evidence="5" id="KW-0418">Kinase</keyword>
<dbReference type="SMART" id="SM00387">
    <property type="entry name" value="HATPase_c"/>
    <property type="match status" value="1"/>
</dbReference>
<dbReference type="InterPro" id="IPR001610">
    <property type="entry name" value="PAC"/>
</dbReference>
<dbReference type="InterPro" id="IPR011006">
    <property type="entry name" value="CheY-like_superfamily"/>
</dbReference>
<protein>
    <recommendedName>
        <fullName evidence="2">histidine kinase</fullName>
        <ecNumber evidence="2">2.7.13.3</ecNumber>
    </recommendedName>
</protein>
<dbReference type="NCBIfam" id="TIGR00229">
    <property type="entry name" value="sensory_box"/>
    <property type="match status" value="1"/>
</dbReference>
<dbReference type="EMBL" id="RAPN01000004">
    <property type="protein sequence ID" value="RKD86347.1"/>
    <property type="molecule type" value="Genomic_DNA"/>
</dbReference>
<evidence type="ECO:0000256" key="5">
    <source>
        <dbReference type="ARBA" id="ARBA00022777"/>
    </source>
</evidence>
<dbReference type="InterPro" id="IPR035965">
    <property type="entry name" value="PAS-like_dom_sf"/>
</dbReference>
<dbReference type="Pfam" id="PF02518">
    <property type="entry name" value="HATPase_c"/>
    <property type="match status" value="1"/>
</dbReference>
<dbReference type="EC" id="2.7.13.3" evidence="2"/>
<evidence type="ECO:0000256" key="6">
    <source>
        <dbReference type="PROSITE-ProRule" id="PRU00169"/>
    </source>
</evidence>
<dbReference type="InterPro" id="IPR000014">
    <property type="entry name" value="PAS"/>
</dbReference>
<sequence>MNALNSASIGVYHIYISKAKIFINESFASILGYTSDDLNPIPIESWFEIYSKHDHQFLKQLIEQFTEESKTGFSRNCRLKHKNGTWLDVQMNGKVTHYNDLGNPEQITGTIFDISELSTSKNNLNYRYQIEKLVSGISSDFVEVKLHSLDKTINLALKKIGDFCQIDRSYLFLLHWDKQKFDNTHEWCAKGIKPEIENLQNMPCSLFPWWMRQLWAKKYIYIYDVDDMPEEAAAEKEILQAQGIKSLLVVPIVTKGDLIGFMGFDSVENHKDWHRSDIELLETVGATIGNALAAKRDHELLLVAKEKAEESNRLKSAFMATMNHELRTPLHHILGFSDLIKSGAISQDQNELYASKIYDSGRNLLQIVEDVLSLAIGNKEDVKVRQEAIRGLDLFVQHKSYMIEILATLNREKDIQLQCHPDPEFMTQSIVTDKNKINQILINLFRNAVKFTQKGIIEYGLSLKDGQLILSVKDDGIGVPRAQRDLIFEFFRQGEDTTTRRFHGIGIGLAICKNLVQIMGGQIELKSLKGNGSTFTVTIPVEVETVRHPKINATYLSPIPNYSNYRFLLVDDDPNSSFLIKNLLVKTNANVLTTGNDLEALAYMGDSCFLNVILFNIKAYTDTSLKMIKEMTQRCCRCAIIGLVSHSFLSEKEKALKAGCVEVLSKPIDTQLLFEAINKAIRSKGNGSGSCSNKTTA</sequence>
<evidence type="ECO:0000259" key="7">
    <source>
        <dbReference type="PROSITE" id="PS50109"/>
    </source>
</evidence>
<dbReference type="CDD" id="cd00130">
    <property type="entry name" value="PAS"/>
    <property type="match status" value="1"/>
</dbReference>
<dbReference type="Pfam" id="PF08447">
    <property type="entry name" value="PAS_3"/>
    <property type="match status" value="1"/>
</dbReference>
<evidence type="ECO:0000256" key="1">
    <source>
        <dbReference type="ARBA" id="ARBA00000085"/>
    </source>
</evidence>
<dbReference type="InterPro" id="IPR036097">
    <property type="entry name" value="HisK_dim/P_sf"/>
</dbReference>
<evidence type="ECO:0000259" key="9">
    <source>
        <dbReference type="PROSITE" id="PS50112"/>
    </source>
</evidence>
<dbReference type="SMART" id="SM00065">
    <property type="entry name" value="GAF"/>
    <property type="match status" value="1"/>
</dbReference>
<dbReference type="InterPro" id="IPR013655">
    <property type="entry name" value="PAS_fold_3"/>
</dbReference>
<feature type="domain" description="PAS" evidence="9">
    <location>
        <begin position="1"/>
        <end position="69"/>
    </location>
</feature>
<evidence type="ECO:0000259" key="8">
    <source>
        <dbReference type="PROSITE" id="PS50110"/>
    </source>
</evidence>
<comment type="catalytic activity">
    <reaction evidence="1">
        <text>ATP + protein L-histidine = ADP + protein N-phospho-L-histidine.</text>
        <dbReference type="EC" id="2.7.13.3"/>
    </reaction>
</comment>
<dbReference type="SUPFAM" id="SSF55874">
    <property type="entry name" value="ATPase domain of HSP90 chaperone/DNA topoisomerase II/histidine kinase"/>
    <property type="match status" value="1"/>
</dbReference>
<dbReference type="CDD" id="cd00082">
    <property type="entry name" value="HisKA"/>
    <property type="match status" value="1"/>
</dbReference>
<dbReference type="GO" id="GO:0000155">
    <property type="term" value="F:phosphorelay sensor kinase activity"/>
    <property type="evidence" value="ECO:0007669"/>
    <property type="project" value="InterPro"/>
</dbReference>
<dbReference type="InterPro" id="IPR004358">
    <property type="entry name" value="Sig_transdc_His_kin-like_C"/>
</dbReference>
<dbReference type="SUPFAM" id="SSF52172">
    <property type="entry name" value="CheY-like"/>
    <property type="match status" value="1"/>
</dbReference>
<evidence type="ECO:0000313" key="10">
    <source>
        <dbReference type="EMBL" id="RKD86347.1"/>
    </source>
</evidence>
<organism evidence="10 11">
    <name type="scientific">Mangrovibacterium diazotrophicum</name>
    <dbReference type="NCBI Taxonomy" id="1261403"/>
    <lineage>
        <taxon>Bacteria</taxon>
        <taxon>Pseudomonadati</taxon>
        <taxon>Bacteroidota</taxon>
        <taxon>Bacteroidia</taxon>
        <taxon>Marinilabiliales</taxon>
        <taxon>Prolixibacteraceae</taxon>
        <taxon>Mangrovibacterium</taxon>
    </lineage>
</organism>
<dbReference type="InterPro" id="IPR005467">
    <property type="entry name" value="His_kinase_dom"/>
</dbReference>
<proteinExistence type="predicted"/>
<evidence type="ECO:0000313" key="11">
    <source>
        <dbReference type="Proteomes" id="UP000283387"/>
    </source>
</evidence>
<dbReference type="PANTHER" id="PTHR43047">
    <property type="entry name" value="TWO-COMPONENT HISTIDINE PROTEIN KINASE"/>
    <property type="match status" value="1"/>
</dbReference>
<dbReference type="Proteomes" id="UP000283387">
    <property type="component" value="Unassembled WGS sequence"/>
</dbReference>
<dbReference type="Gene3D" id="3.30.565.10">
    <property type="entry name" value="Histidine kinase-like ATPase, C-terminal domain"/>
    <property type="match status" value="1"/>
</dbReference>
<evidence type="ECO:0000256" key="2">
    <source>
        <dbReference type="ARBA" id="ARBA00012438"/>
    </source>
</evidence>
<dbReference type="PROSITE" id="PS50110">
    <property type="entry name" value="RESPONSE_REGULATORY"/>
    <property type="match status" value="1"/>
</dbReference>
<dbReference type="SUPFAM" id="SSF55785">
    <property type="entry name" value="PYP-like sensor domain (PAS domain)"/>
    <property type="match status" value="1"/>
</dbReference>
<comment type="caution">
    <text evidence="10">The sequence shown here is derived from an EMBL/GenBank/DDBJ whole genome shotgun (WGS) entry which is preliminary data.</text>
</comment>
<dbReference type="Gene3D" id="1.10.287.130">
    <property type="match status" value="1"/>
</dbReference>
<dbReference type="PANTHER" id="PTHR43047:SF72">
    <property type="entry name" value="OSMOSENSING HISTIDINE PROTEIN KINASE SLN1"/>
    <property type="match status" value="1"/>
</dbReference>
<dbReference type="InterPro" id="IPR001789">
    <property type="entry name" value="Sig_transdc_resp-reg_receiver"/>
</dbReference>
<dbReference type="GO" id="GO:0005886">
    <property type="term" value="C:plasma membrane"/>
    <property type="evidence" value="ECO:0007669"/>
    <property type="project" value="TreeGrafter"/>
</dbReference>
<reference evidence="10 11" key="1">
    <citation type="submission" date="2018-09" db="EMBL/GenBank/DDBJ databases">
        <title>Genomic Encyclopedia of Archaeal and Bacterial Type Strains, Phase II (KMG-II): from individual species to whole genera.</title>
        <authorList>
            <person name="Goeker M."/>
        </authorList>
    </citation>
    <scope>NUCLEOTIDE SEQUENCE [LARGE SCALE GENOMIC DNA]</scope>
    <source>
        <strain evidence="10 11">DSM 27148</strain>
    </source>
</reference>
<evidence type="ECO:0000256" key="4">
    <source>
        <dbReference type="ARBA" id="ARBA00022679"/>
    </source>
</evidence>
<gene>
    <name evidence="10" type="ORF">BC643_4038</name>
</gene>
<dbReference type="Gene3D" id="3.30.450.40">
    <property type="match status" value="1"/>
</dbReference>
<dbReference type="Gene3D" id="3.40.50.2300">
    <property type="match status" value="1"/>
</dbReference>
<dbReference type="InterPro" id="IPR036890">
    <property type="entry name" value="HATPase_C_sf"/>
</dbReference>
<dbReference type="InterPro" id="IPR003661">
    <property type="entry name" value="HisK_dim/P_dom"/>
</dbReference>
<dbReference type="Gene3D" id="3.30.450.20">
    <property type="entry name" value="PAS domain"/>
    <property type="match status" value="1"/>
</dbReference>
<accession>A0A419VW07</accession>
<dbReference type="InterPro" id="IPR003018">
    <property type="entry name" value="GAF"/>
</dbReference>
<dbReference type="AlphaFoldDB" id="A0A419VW07"/>
<dbReference type="Pfam" id="PF01590">
    <property type="entry name" value="GAF"/>
    <property type="match status" value="1"/>
</dbReference>
<keyword evidence="11" id="KW-1185">Reference proteome</keyword>
<dbReference type="InterPro" id="IPR003594">
    <property type="entry name" value="HATPase_dom"/>
</dbReference>
<comment type="caution">
    <text evidence="6">Lacks conserved residue(s) required for the propagation of feature annotation.</text>
</comment>
<dbReference type="GO" id="GO:0009927">
    <property type="term" value="F:histidine phosphotransfer kinase activity"/>
    <property type="evidence" value="ECO:0007669"/>
    <property type="project" value="TreeGrafter"/>
</dbReference>
<dbReference type="PRINTS" id="PR00344">
    <property type="entry name" value="BCTRLSENSOR"/>
</dbReference>
<dbReference type="SMART" id="SM00388">
    <property type="entry name" value="HisKA"/>
    <property type="match status" value="1"/>
</dbReference>
<dbReference type="CDD" id="cd16922">
    <property type="entry name" value="HATPase_EvgS-ArcB-TorS-like"/>
    <property type="match status" value="1"/>
</dbReference>
<dbReference type="Pfam" id="PF00512">
    <property type="entry name" value="HisKA"/>
    <property type="match status" value="1"/>
</dbReference>
<dbReference type="SUPFAM" id="SSF47384">
    <property type="entry name" value="Homodimeric domain of signal transducing histidine kinase"/>
    <property type="match status" value="1"/>
</dbReference>
<dbReference type="SMART" id="SM00086">
    <property type="entry name" value="PAC"/>
    <property type="match status" value="1"/>
</dbReference>
<evidence type="ECO:0000256" key="3">
    <source>
        <dbReference type="ARBA" id="ARBA00022553"/>
    </source>
</evidence>
<keyword evidence="3" id="KW-0597">Phosphoprotein</keyword>
<name>A0A419VW07_9BACT</name>
<dbReference type="Pfam" id="PF00072">
    <property type="entry name" value="Response_reg"/>
    <property type="match status" value="1"/>
</dbReference>
<dbReference type="SMART" id="SM00448">
    <property type="entry name" value="REC"/>
    <property type="match status" value="1"/>
</dbReference>
<dbReference type="PROSITE" id="PS50109">
    <property type="entry name" value="HIS_KIN"/>
    <property type="match status" value="1"/>
</dbReference>
<dbReference type="InterPro" id="IPR029016">
    <property type="entry name" value="GAF-like_dom_sf"/>
</dbReference>
<keyword evidence="4" id="KW-0808">Transferase</keyword>
<feature type="domain" description="Response regulatory" evidence="8">
    <location>
        <begin position="566"/>
        <end position="681"/>
    </location>
</feature>
<feature type="domain" description="Histidine kinase" evidence="7">
    <location>
        <begin position="321"/>
        <end position="543"/>
    </location>
</feature>
<dbReference type="PROSITE" id="PS50112">
    <property type="entry name" value="PAS"/>
    <property type="match status" value="1"/>
</dbReference>
<dbReference type="SUPFAM" id="SSF55781">
    <property type="entry name" value="GAF domain-like"/>
    <property type="match status" value="1"/>
</dbReference>